<comment type="caution">
    <text evidence="1">The sequence shown here is derived from an EMBL/GenBank/DDBJ whole genome shotgun (WGS) entry which is preliminary data.</text>
</comment>
<proteinExistence type="predicted"/>
<protein>
    <submittedName>
        <fullName evidence="1">Uncharacterized protein</fullName>
    </submittedName>
</protein>
<name>A0ABR2U6P3_9ROSI</name>
<sequence length="167" mass="18397">MLLERVIRKKLGDSLWRRIINHEVICDVMLCVGKLRQAACRSSKQTNPSSTCFSVAPLPTVGSGYYPTSRSLEGRSCGSSLVREPHAQCSSFPGSSVLSHQHQARLRPSRFIVIAVELSACIACLRSIKAIVIHNVGHDFFTKRIHNIETADCTVAICCVELESCRA</sequence>
<dbReference type="EMBL" id="JBBPBN010000002">
    <property type="protein sequence ID" value="KAK9045403.1"/>
    <property type="molecule type" value="Genomic_DNA"/>
</dbReference>
<organism evidence="1 2">
    <name type="scientific">Hibiscus sabdariffa</name>
    <name type="common">roselle</name>
    <dbReference type="NCBI Taxonomy" id="183260"/>
    <lineage>
        <taxon>Eukaryota</taxon>
        <taxon>Viridiplantae</taxon>
        <taxon>Streptophyta</taxon>
        <taxon>Embryophyta</taxon>
        <taxon>Tracheophyta</taxon>
        <taxon>Spermatophyta</taxon>
        <taxon>Magnoliopsida</taxon>
        <taxon>eudicotyledons</taxon>
        <taxon>Gunneridae</taxon>
        <taxon>Pentapetalae</taxon>
        <taxon>rosids</taxon>
        <taxon>malvids</taxon>
        <taxon>Malvales</taxon>
        <taxon>Malvaceae</taxon>
        <taxon>Malvoideae</taxon>
        <taxon>Hibiscus</taxon>
    </lineage>
</organism>
<evidence type="ECO:0000313" key="1">
    <source>
        <dbReference type="EMBL" id="KAK9045403.1"/>
    </source>
</evidence>
<evidence type="ECO:0000313" key="2">
    <source>
        <dbReference type="Proteomes" id="UP001396334"/>
    </source>
</evidence>
<keyword evidence="2" id="KW-1185">Reference proteome</keyword>
<accession>A0ABR2U6P3</accession>
<gene>
    <name evidence="1" type="ORF">V6N11_059284</name>
</gene>
<dbReference type="Proteomes" id="UP001396334">
    <property type="component" value="Unassembled WGS sequence"/>
</dbReference>
<reference evidence="1 2" key="1">
    <citation type="journal article" date="2024" name="G3 (Bethesda)">
        <title>Genome assembly of Hibiscus sabdariffa L. provides insights into metabolisms of medicinal natural products.</title>
        <authorList>
            <person name="Kim T."/>
        </authorList>
    </citation>
    <scope>NUCLEOTIDE SEQUENCE [LARGE SCALE GENOMIC DNA]</scope>
    <source>
        <strain evidence="1">TK-2024</strain>
        <tissue evidence="1">Old leaves</tissue>
    </source>
</reference>